<reference evidence="6 7" key="3">
    <citation type="submission" date="2019-11" db="EMBL/GenBank/DDBJ databases">
        <title>A de novo genome assembly of a pear dwarfing rootstock.</title>
        <authorList>
            <person name="Wang F."/>
            <person name="Wang J."/>
            <person name="Li S."/>
            <person name="Zhang Y."/>
            <person name="Fang M."/>
            <person name="Ma L."/>
            <person name="Zhao Y."/>
            <person name="Jiang S."/>
        </authorList>
    </citation>
    <scope>NUCLEOTIDE SEQUENCE [LARGE SCALE GENOMIC DNA]</scope>
    <source>
        <strain evidence="6">S2</strain>
        <tissue evidence="6">Leaf</tissue>
    </source>
</reference>
<dbReference type="GO" id="GO:0005524">
    <property type="term" value="F:ATP binding"/>
    <property type="evidence" value="ECO:0007669"/>
    <property type="project" value="UniProtKB-UniRule"/>
</dbReference>
<keyword evidence="6" id="KW-0808">Transferase</keyword>
<dbReference type="InterPro" id="IPR050108">
    <property type="entry name" value="CDK"/>
</dbReference>
<dbReference type="AlphaFoldDB" id="A0A5N5GQG4"/>
<feature type="compositionally biased region" description="Basic and acidic residues" evidence="4">
    <location>
        <begin position="13"/>
        <end position="22"/>
    </location>
</feature>
<dbReference type="Proteomes" id="UP000327157">
    <property type="component" value="Chromosome 3"/>
</dbReference>
<dbReference type="EMBL" id="SMOL01000402">
    <property type="protein sequence ID" value="KAB2615892.1"/>
    <property type="molecule type" value="Genomic_DNA"/>
</dbReference>
<evidence type="ECO:0000256" key="4">
    <source>
        <dbReference type="SAM" id="MobiDB-lite"/>
    </source>
</evidence>
<reference evidence="6 7" key="1">
    <citation type="submission" date="2019-09" db="EMBL/GenBank/DDBJ databases">
        <authorList>
            <person name="Ou C."/>
        </authorList>
    </citation>
    <scope>NUCLEOTIDE SEQUENCE [LARGE SCALE GENOMIC DNA]</scope>
    <source>
        <strain evidence="6">S2</strain>
        <tissue evidence="6">Leaf</tissue>
    </source>
</reference>
<proteinExistence type="predicted"/>
<reference evidence="7" key="2">
    <citation type="submission" date="2019-10" db="EMBL/GenBank/DDBJ databases">
        <title>A de novo genome assembly of a pear dwarfing rootstock.</title>
        <authorList>
            <person name="Wang F."/>
            <person name="Wang J."/>
            <person name="Li S."/>
            <person name="Zhang Y."/>
            <person name="Fang M."/>
            <person name="Ma L."/>
            <person name="Zhao Y."/>
            <person name="Jiang S."/>
        </authorList>
    </citation>
    <scope>NUCLEOTIDE SEQUENCE [LARGE SCALE GENOMIC DNA]</scope>
</reference>
<comment type="caution">
    <text evidence="6">The sequence shown here is derived from an EMBL/GenBank/DDBJ whole genome shotgun (WGS) entry which is preliminary data.</text>
</comment>
<dbReference type="GO" id="GO:0032968">
    <property type="term" value="P:positive regulation of transcription elongation by RNA polymerase II"/>
    <property type="evidence" value="ECO:0007669"/>
    <property type="project" value="TreeGrafter"/>
</dbReference>
<dbReference type="GO" id="GO:0008353">
    <property type="term" value="F:RNA polymerase II CTD heptapeptide repeat kinase activity"/>
    <property type="evidence" value="ECO:0007669"/>
    <property type="project" value="TreeGrafter"/>
</dbReference>
<dbReference type="FunFam" id="3.30.200.20:FF:000021">
    <property type="entry name" value="probable serine/threonine-protein kinase At1g54610"/>
    <property type="match status" value="1"/>
</dbReference>
<protein>
    <submittedName>
        <fullName evidence="6">Serine/threonine-protein kinase</fullName>
    </submittedName>
</protein>
<keyword evidence="2 3" id="KW-0067">ATP-binding</keyword>
<feature type="compositionally biased region" description="Basic and acidic residues" evidence="4">
    <location>
        <begin position="378"/>
        <end position="391"/>
    </location>
</feature>
<keyword evidence="1 3" id="KW-0547">Nucleotide-binding</keyword>
<dbReference type="GO" id="GO:0000307">
    <property type="term" value="C:cyclin-dependent protein kinase holoenzyme complex"/>
    <property type="evidence" value="ECO:0007669"/>
    <property type="project" value="TreeGrafter"/>
</dbReference>
<feature type="region of interest" description="Disordered" evidence="4">
    <location>
        <begin position="344"/>
        <end position="484"/>
    </location>
</feature>
<evidence type="ECO:0000259" key="5">
    <source>
        <dbReference type="PROSITE" id="PS50011"/>
    </source>
</evidence>
<evidence type="ECO:0000313" key="6">
    <source>
        <dbReference type="EMBL" id="KAB2615892.1"/>
    </source>
</evidence>
<keyword evidence="7" id="KW-1185">Reference proteome</keyword>
<dbReference type="InterPro" id="IPR011009">
    <property type="entry name" value="Kinase-like_dom_sf"/>
</dbReference>
<feature type="domain" description="Protein kinase" evidence="5">
    <location>
        <begin position="131"/>
        <end position="426"/>
    </location>
</feature>
<dbReference type="OrthoDB" id="28397at2759"/>
<feature type="compositionally biased region" description="Basic and acidic residues" evidence="4">
    <location>
        <begin position="355"/>
        <end position="370"/>
    </location>
</feature>
<dbReference type="SUPFAM" id="SSF56112">
    <property type="entry name" value="Protein kinase-like (PK-like)"/>
    <property type="match status" value="1"/>
</dbReference>
<evidence type="ECO:0000256" key="3">
    <source>
        <dbReference type="PROSITE-ProRule" id="PRU10141"/>
    </source>
</evidence>
<dbReference type="InterPro" id="IPR000719">
    <property type="entry name" value="Prot_kinase_dom"/>
</dbReference>
<dbReference type="PROSITE" id="PS00107">
    <property type="entry name" value="PROTEIN_KINASE_ATP"/>
    <property type="match status" value="1"/>
</dbReference>
<dbReference type="Gene3D" id="3.30.200.20">
    <property type="entry name" value="Phosphorylase Kinase, domain 1"/>
    <property type="match status" value="1"/>
</dbReference>
<gene>
    <name evidence="6" type="ORF">D8674_022480</name>
</gene>
<accession>A0A5N5GQG4</accession>
<feature type="region of interest" description="Disordered" evidence="4">
    <location>
        <begin position="13"/>
        <end position="38"/>
    </location>
</feature>
<feature type="compositionally biased region" description="Polar residues" evidence="4">
    <location>
        <begin position="25"/>
        <end position="36"/>
    </location>
</feature>
<sequence>MGCIFCKPSAIEDSKESPRERLSNMGASDSRTTWVASSRREESYRAKDRYDGNDGRAMLIDKQVNGPVRLNGENFERKREKMEYVVAQHPGIGIIPKAAEGEQVAAGWPSWLAAVAGEAIKGWVPRRADSFEKLDKIGQGTYSNVYRARDLDQKKIVALKKVRFDNLEPESVRFMAREIHILRRLDHPNVIKLEGLVTSRMSCSLYLVFEYMEHDLAGLASHPGLKFTEAQVKCYVELMLFTNIYLPTIWWQKHTHTHISVEQLHKIFKLCGSPSEEYWRKSKLPHATIFKPQQPYRRCVAETFKDFPAPALALMETLLSIDPADRGSAASALKSEFFTTKPLPCDPSSLPKYPPSKEFDAKVRDEEARRQGAAGKGQRLDHERRGTRESRAVPAPDANAELVMSMKKRQDSSKSRSEKFNPHPEEVASGFPIDPPRPSQAVDASVAHHGHNHNRASHSGPLAHRAAWAKSTKNPDDAPKVSTGVDLSAMSGLVAARRSMLSEERRKRSSSSQMEVPKAIGRFPGSFKEASDPLQHDQKQANAGSCQKEDIRSNKDPIIVGYGSKGHKMHYSGPLLVPSGNTDQMLKDHDLQVQEAVRRARLDKAKVRKFHAEANQISTNSLFVSGR</sequence>
<feature type="compositionally biased region" description="Basic and acidic residues" evidence="4">
    <location>
        <begin position="529"/>
        <end position="539"/>
    </location>
</feature>
<feature type="binding site" evidence="3">
    <location>
        <position position="160"/>
    </location>
    <ligand>
        <name>ATP</name>
        <dbReference type="ChEBI" id="CHEBI:30616"/>
    </ligand>
</feature>
<dbReference type="PANTHER" id="PTHR24056">
    <property type="entry name" value="CELL DIVISION PROTEIN KINASE"/>
    <property type="match status" value="1"/>
</dbReference>
<feature type="region of interest" description="Disordered" evidence="4">
    <location>
        <begin position="499"/>
        <end position="552"/>
    </location>
</feature>
<dbReference type="Pfam" id="PF00069">
    <property type="entry name" value="Pkinase"/>
    <property type="match status" value="1"/>
</dbReference>
<dbReference type="Gene3D" id="1.10.510.10">
    <property type="entry name" value="Transferase(Phosphotransferase) domain 1"/>
    <property type="match status" value="1"/>
</dbReference>
<dbReference type="PROSITE" id="PS50011">
    <property type="entry name" value="PROTEIN_KINASE_DOM"/>
    <property type="match status" value="1"/>
</dbReference>
<organism evidence="6 7">
    <name type="scientific">Pyrus ussuriensis x Pyrus communis</name>
    <dbReference type="NCBI Taxonomy" id="2448454"/>
    <lineage>
        <taxon>Eukaryota</taxon>
        <taxon>Viridiplantae</taxon>
        <taxon>Streptophyta</taxon>
        <taxon>Embryophyta</taxon>
        <taxon>Tracheophyta</taxon>
        <taxon>Spermatophyta</taxon>
        <taxon>Magnoliopsida</taxon>
        <taxon>eudicotyledons</taxon>
        <taxon>Gunneridae</taxon>
        <taxon>Pentapetalae</taxon>
        <taxon>rosids</taxon>
        <taxon>fabids</taxon>
        <taxon>Rosales</taxon>
        <taxon>Rosaceae</taxon>
        <taxon>Amygdaloideae</taxon>
        <taxon>Maleae</taxon>
        <taxon>Pyrus</taxon>
    </lineage>
</organism>
<name>A0A5N5GQG4_9ROSA</name>
<dbReference type="GO" id="GO:0005634">
    <property type="term" value="C:nucleus"/>
    <property type="evidence" value="ECO:0007669"/>
    <property type="project" value="TreeGrafter"/>
</dbReference>
<feature type="compositionally biased region" description="Basic and acidic residues" evidence="4">
    <location>
        <begin position="408"/>
        <end position="426"/>
    </location>
</feature>
<evidence type="ECO:0000313" key="7">
    <source>
        <dbReference type="Proteomes" id="UP000327157"/>
    </source>
</evidence>
<evidence type="ECO:0000256" key="1">
    <source>
        <dbReference type="ARBA" id="ARBA00022741"/>
    </source>
</evidence>
<evidence type="ECO:0000256" key="2">
    <source>
        <dbReference type="ARBA" id="ARBA00022840"/>
    </source>
</evidence>
<keyword evidence="6" id="KW-0418">Kinase</keyword>
<dbReference type="InterPro" id="IPR017441">
    <property type="entry name" value="Protein_kinase_ATP_BS"/>
</dbReference>
<dbReference type="PANTHER" id="PTHR24056:SF387">
    <property type="entry name" value="F8L10.9 PROTEIN"/>
    <property type="match status" value="1"/>
</dbReference>